<dbReference type="InterPro" id="IPR039251">
    <property type="entry name" value="OXLD1"/>
</dbReference>
<accession>A0A9P9KYZ5</accession>
<dbReference type="OrthoDB" id="10064411at2759"/>
<evidence type="ECO:0000313" key="3">
    <source>
        <dbReference type="EMBL" id="KAH7271001.1"/>
    </source>
</evidence>
<evidence type="ECO:0000313" key="4">
    <source>
        <dbReference type="Proteomes" id="UP000736672"/>
    </source>
</evidence>
<reference evidence="3" key="1">
    <citation type="journal article" date="2021" name="Nat. Commun.">
        <title>Genetic determinants of endophytism in the Arabidopsis root mycobiome.</title>
        <authorList>
            <person name="Mesny F."/>
            <person name="Miyauchi S."/>
            <person name="Thiergart T."/>
            <person name="Pickel B."/>
            <person name="Atanasova L."/>
            <person name="Karlsson M."/>
            <person name="Huettel B."/>
            <person name="Barry K.W."/>
            <person name="Haridas S."/>
            <person name="Chen C."/>
            <person name="Bauer D."/>
            <person name="Andreopoulos W."/>
            <person name="Pangilinan J."/>
            <person name="LaButti K."/>
            <person name="Riley R."/>
            <person name="Lipzen A."/>
            <person name="Clum A."/>
            <person name="Drula E."/>
            <person name="Henrissat B."/>
            <person name="Kohler A."/>
            <person name="Grigoriev I.V."/>
            <person name="Martin F.M."/>
            <person name="Hacquard S."/>
        </authorList>
    </citation>
    <scope>NUCLEOTIDE SEQUENCE</scope>
    <source>
        <strain evidence="3">FSSC 5 MPI-SDFR-AT-0091</strain>
    </source>
</reference>
<feature type="compositionally biased region" description="Low complexity" evidence="1">
    <location>
        <begin position="15"/>
        <end position="27"/>
    </location>
</feature>
<feature type="region of interest" description="Disordered" evidence="1">
    <location>
        <begin position="1"/>
        <end position="96"/>
    </location>
</feature>
<name>A0A9P9KYZ5_FUSSL</name>
<dbReference type="PANTHER" id="PTHR21193">
    <property type="entry name" value="OXIDOREDUCTASE-LIKE DOMAIN-CONTAINING PROTEIN 1"/>
    <property type="match status" value="1"/>
</dbReference>
<dbReference type="GO" id="GO:0005739">
    <property type="term" value="C:mitochondrion"/>
    <property type="evidence" value="ECO:0007669"/>
    <property type="project" value="TreeGrafter"/>
</dbReference>
<dbReference type="EMBL" id="JAGTJS010000004">
    <property type="protein sequence ID" value="KAH7271001.1"/>
    <property type="molecule type" value="Genomic_DNA"/>
</dbReference>
<organism evidence="3 4">
    <name type="scientific">Fusarium solani</name>
    <name type="common">Filamentous fungus</name>
    <dbReference type="NCBI Taxonomy" id="169388"/>
    <lineage>
        <taxon>Eukaryota</taxon>
        <taxon>Fungi</taxon>
        <taxon>Dikarya</taxon>
        <taxon>Ascomycota</taxon>
        <taxon>Pezizomycotina</taxon>
        <taxon>Sordariomycetes</taxon>
        <taxon>Hypocreomycetidae</taxon>
        <taxon>Hypocreales</taxon>
        <taxon>Nectriaceae</taxon>
        <taxon>Fusarium</taxon>
        <taxon>Fusarium solani species complex</taxon>
    </lineage>
</organism>
<keyword evidence="4" id="KW-1185">Reference proteome</keyword>
<sequence>MSIPARLAPRLRPLFSATTTSRAFASTVPRHTAEEWPQRSPLGPYYEQILNTPSSIPQEKPEDPPNTADPEVLPPEKKQPADSTAAAAAAAQPQTPEERVKIIFGSRLLGPIEQADRLAARKAQSTLIAGVLVPPKPEEPDNCCMSGCVNCVWDRFRDEMEEWSLKNNEAQAALQKVEGSMDSDGGGSESNWTAPAPAIGDTKIAKDFWDEGLYESVPVGIREFMKQEKRLKERHAREGTVGG</sequence>
<proteinExistence type="predicted"/>
<dbReference type="Pfam" id="PF09791">
    <property type="entry name" value="Oxidored-like"/>
    <property type="match status" value="1"/>
</dbReference>
<evidence type="ECO:0000256" key="1">
    <source>
        <dbReference type="SAM" id="MobiDB-lite"/>
    </source>
</evidence>
<dbReference type="InterPro" id="IPR019180">
    <property type="entry name" value="Oxidoreductase-like_N"/>
</dbReference>
<comment type="caution">
    <text evidence="3">The sequence shown here is derived from an EMBL/GenBank/DDBJ whole genome shotgun (WGS) entry which is preliminary data.</text>
</comment>
<evidence type="ECO:0000259" key="2">
    <source>
        <dbReference type="Pfam" id="PF09791"/>
    </source>
</evidence>
<dbReference type="AlphaFoldDB" id="A0A9P9KYZ5"/>
<feature type="domain" description="Oxidoreductase-like" evidence="2">
    <location>
        <begin position="128"/>
        <end position="171"/>
    </location>
</feature>
<protein>
    <submittedName>
        <fullName evidence="3">Oxidoreductase-like protein</fullName>
    </submittedName>
</protein>
<dbReference type="Proteomes" id="UP000736672">
    <property type="component" value="Unassembled WGS sequence"/>
</dbReference>
<dbReference type="PANTHER" id="PTHR21193:SF3">
    <property type="entry name" value="OXIDOREDUCTASE-LIKE DOMAIN-CONTAINING PROTEIN 1"/>
    <property type="match status" value="1"/>
</dbReference>
<gene>
    <name evidence="3" type="ORF">B0J15DRAFT_201130</name>
</gene>